<evidence type="ECO:0000313" key="2">
    <source>
        <dbReference type="Proteomes" id="UP001328107"/>
    </source>
</evidence>
<dbReference type="AlphaFoldDB" id="A0AAN5CIJ7"/>
<protein>
    <submittedName>
        <fullName evidence="1">Uncharacterized protein</fullName>
    </submittedName>
</protein>
<sequence>QQFRCPSGSIFSFLDLEGKFQTRDWWINCEPFEDTERWRVMSGAERGGWYGEVPVGCVCQATCIAAEPYMYVFDGTEQILDEIPQYTLTRNYTSFVEGKLQLACPAGSSIGHLTLDNPPRFSFDPRMKVQCDPDGWMVYVSGSPANPLQPVKIGCFEQ</sequence>
<dbReference type="Proteomes" id="UP001328107">
    <property type="component" value="Unassembled WGS sequence"/>
</dbReference>
<name>A0AAN5CIJ7_9BILA</name>
<dbReference type="EMBL" id="BTRK01000004">
    <property type="protein sequence ID" value="GMR45066.1"/>
    <property type="molecule type" value="Genomic_DNA"/>
</dbReference>
<comment type="caution">
    <text evidence="1">The sequence shown here is derived from an EMBL/GenBank/DDBJ whole genome shotgun (WGS) entry which is preliminary data.</text>
</comment>
<reference evidence="2" key="1">
    <citation type="submission" date="2022-10" db="EMBL/GenBank/DDBJ databases">
        <title>Genome assembly of Pristionchus species.</title>
        <authorList>
            <person name="Yoshida K."/>
            <person name="Sommer R.J."/>
        </authorList>
    </citation>
    <scope>NUCLEOTIDE SEQUENCE [LARGE SCALE GENOMIC DNA]</scope>
    <source>
        <strain evidence="2">RS5460</strain>
    </source>
</reference>
<proteinExistence type="predicted"/>
<gene>
    <name evidence="1" type="ORF">PMAYCL1PPCAC_15261</name>
</gene>
<accession>A0AAN5CIJ7</accession>
<organism evidence="1 2">
    <name type="scientific">Pristionchus mayeri</name>
    <dbReference type="NCBI Taxonomy" id="1317129"/>
    <lineage>
        <taxon>Eukaryota</taxon>
        <taxon>Metazoa</taxon>
        <taxon>Ecdysozoa</taxon>
        <taxon>Nematoda</taxon>
        <taxon>Chromadorea</taxon>
        <taxon>Rhabditida</taxon>
        <taxon>Rhabditina</taxon>
        <taxon>Diplogasteromorpha</taxon>
        <taxon>Diplogasteroidea</taxon>
        <taxon>Neodiplogasteridae</taxon>
        <taxon>Pristionchus</taxon>
    </lineage>
</organism>
<evidence type="ECO:0000313" key="1">
    <source>
        <dbReference type="EMBL" id="GMR45066.1"/>
    </source>
</evidence>
<keyword evidence="2" id="KW-1185">Reference proteome</keyword>
<feature type="non-terminal residue" evidence="1">
    <location>
        <position position="1"/>
    </location>
</feature>
<feature type="non-terminal residue" evidence="1">
    <location>
        <position position="158"/>
    </location>
</feature>